<dbReference type="Proteomes" id="UP000053477">
    <property type="component" value="Unassembled WGS sequence"/>
</dbReference>
<reference evidence="2 3" key="1">
    <citation type="submission" date="2015-04" db="EMBL/GenBank/DDBJ databases">
        <title>Complete genome sequence of Schizopora paradoxa KUC8140, a cosmopolitan wood degrader in East Asia.</title>
        <authorList>
            <consortium name="DOE Joint Genome Institute"/>
            <person name="Min B."/>
            <person name="Park H."/>
            <person name="Jang Y."/>
            <person name="Kim J.-J."/>
            <person name="Kim K.H."/>
            <person name="Pangilinan J."/>
            <person name="Lipzen A."/>
            <person name="Riley R."/>
            <person name="Grigoriev I.V."/>
            <person name="Spatafora J.W."/>
            <person name="Choi I.-G."/>
        </authorList>
    </citation>
    <scope>NUCLEOTIDE SEQUENCE [LARGE SCALE GENOMIC DNA]</scope>
    <source>
        <strain evidence="2 3">KUC8140</strain>
    </source>
</reference>
<dbReference type="EMBL" id="KQ086175">
    <property type="protein sequence ID" value="KLO06895.1"/>
    <property type="molecule type" value="Genomic_DNA"/>
</dbReference>
<feature type="transmembrane region" description="Helical" evidence="1">
    <location>
        <begin position="290"/>
        <end position="310"/>
    </location>
</feature>
<protein>
    <submittedName>
        <fullName evidence="2">Uncharacterized protein</fullName>
    </submittedName>
</protein>
<dbReference type="InParanoid" id="A0A0H2R540"/>
<name>A0A0H2R540_9AGAM</name>
<evidence type="ECO:0000313" key="2">
    <source>
        <dbReference type="EMBL" id="KLO06895.1"/>
    </source>
</evidence>
<accession>A0A0H2R540</accession>
<keyword evidence="3" id="KW-1185">Reference proteome</keyword>
<keyword evidence="1" id="KW-1133">Transmembrane helix</keyword>
<dbReference type="AlphaFoldDB" id="A0A0H2R540"/>
<proteinExistence type="predicted"/>
<gene>
    <name evidence="2" type="ORF">SCHPADRAFT_1002067</name>
</gene>
<dbReference type="OrthoDB" id="3268397at2759"/>
<keyword evidence="1" id="KW-0472">Membrane</keyword>
<evidence type="ECO:0000313" key="3">
    <source>
        <dbReference type="Proteomes" id="UP000053477"/>
    </source>
</evidence>
<organism evidence="2 3">
    <name type="scientific">Schizopora paradoxa</name>
    <dbReference type="NCBI Taxonomy" id="27342"/>
    <lineage>
        <taxon>Eukaryota</taxon>
        <taxon>Fungi</taxon>
        <taxon>Dikarya</taxon>
        <taxon>Basidiomycota</taxon>
        <taxon>Agaricomycotina</taxon>
        <taxon>Agaricomycetes</taxon>
        <taxon>Hymenochaetales</taxon>
        <taxon>Schizoporaceae</taxon>
        <taxon>Schizopora</taxon>
    </lineage>
</organism>
<sequence>MDVTHVPVAELQNQNTSSSLFILKLKLDGVVYKIRLSISTVREFLVKLVHLDFEFQELAIIYLKPFLEPILGAIYRMYKYCKLKKPVLASSLVDKKRRLNLRWKKFTRWLNICWRKLKRWIWNTFTVGNALDVVGKLLDFANIWKPMPGMLLSQGSYRFAKNDIPDGYVRVKFRWREQNWRRRIGMSTDMMDPWQLSKGPFLIRDFKLESDKSLDLRKVAECFNVDKLEVLSPGRLDAYPLEDSTNITMFGIHTLVVRDGYITVVEHEDNLTRARKVFHQWFRGSLSYCLLRWIVFLSIVGAVFGAVGRLAYNVDWLYAFLLFPIGFVYFQFYAMHMSTKYKFDWNPWPARRARGWVEPRYQKYL</sequence>
<feature type="transmembrane region" description="Helical" evidence="1">
    <location>
        <begin position="316"/>
        <end position="334"/>
    </location>
</feature>
<keyword evidence="1" id="KW-0812">Transmembrane</keyword>
<evidence type="ECO:0000256" key="1">
    <source>
        <dbReference type="SAM" id="Phobius"/>
    </source>
</evidence>